<dbReference type="GO" id="GO:0005634">
    <property type="term" value="C:nucleus"/>
    <property type="evidence" value="ECO:0007669"/>
    <property type="project" value="UniProtKB-SubCell"/>
</dbReference>
<evidence type="ECO:0000256" key="2">
    <source>
        <dbReference type="ARBA" id="ARBA00006254"/>
    </source>
</evidence>
<dbReference type="InterPro" id="IPR016024">
    <property type="entry name" value="ARM-type_fold"/>
</dbReference>
<feature type="region of interest" description="Disordered" evidence="11">
    <location>
        <begin position="655"/>
        <end position="870"/>
    </location>
</feature>
<dbReference type="PANTHER" id="PTHR12663:SF3">
    <property type="entry name" value="SISTER CHROMATID COHESION PROTEIN PDS5 HOMOLOG C"/>
    <property type="match status" value="1"/>
</dbReference>
<dbReference type="InterPro" id="IPR011989">
    <property type="entry name" value="ARM-like"/>
</dbReference>
<dbReference type="SUPFAM" id="SSF48371">
    <property type="entry name" value="ARM repeat"/>
    <property type="match status" value="1"/>
</dbReference>
<dbReference type="GO" id="GO:0035825">
    <property type="term" value="P:homologous recombination"/>
    <property type="evidence" value="ECO:0007669"/>
    <property type="project" value="UniProtKB-ARBA"/>
</dbReference>
<dbReference type="SUPFAM" id="SSF63748">
    <property type="entry name" value="Tudor/PWWP/MBT"/>
    <property type="match status" value="1"/>
</dbReference>
<evidence type="ECO:0000256" key="9">
    <source>
        <dbReference type="ARBA" id="ARBA00023306"/>
    </source>
</evidence>
<sequence length="870" mass="95031">MTDKMSVSPEERELEEQLKDAGTKLLKSSSSSVDDLLPLLDEVEKHLSRVEQSPAKSMQVALAPLTSTLVSDELLRNANVDVKVAVASCISEITRITAPEAPYEDDQMKDVFQLIVSSFEDLSDESSRSHGKRVMILETVAKVRSCVVMLDLECEALIAEMFTLFLGNIRDFHKENIFTSMETIMTLVLDESEDISSEVLNPLLACMKKDNQEVHPVAVKLAEKVFEKCSSKLKPYLSGAIKSLGTSLDDYSEVVTAVCEGPSSTVEQMNENTSTDQSVVKTITGAMNADHKDPRPPNSTNGGNDNENENRGKSLKVVSSVNVEEQDLDNEPSADKSASKSEDGESEPRKPLKFESEVVDKPISSMNASESSDTSHVDGAKEVKNQSDPQENPEKDLHDSSREDDALHPSKSSYTDTVKNISSPKGSETDVANTSSPSQSGSLHDENHPKNAEQHVNKVNSHQEDTPSLGVVSEGTRDSEAKQHRRSKKKQPLQTSKKADEDTSQNESGGESGSEKKQSKQLGKKVDESSDPMDHSLKRKIESKIRQKAILESEANSKKTQSTKTSSKVPKTEENARTPSKRKPAASQQKVTGNVTYDDSLVGSKVKVWWPQDRAYYDGVIESFDSAKKKHKVVYNDGDVETLNLKRERWEIINDDSVSSEGHASEETASVEAASPLPKRERAKTDPEVSVKRGKAEASPKSKLQGTKSKDRPRKSDGKTDDNIGGSKSLSQRASDKHVDNSSKRSKDADSRVMSKGKSKQQDSPRTGSKSKQEISKIGSKSSKQEATSKTGVKSKSKTPQAADDGNANGLGKVKHSSSKTKEAAGESKEKFKEKSSADVQKTPDGAKVRSSEKLQEFEGGGSKKRRRAG</sequence>
<evidence type="ECO:0000256" key="8">
    <source>
        <dbReference type="ARBA" id="ARBA00023242"/>
    </source>
</evidence>
<evidence type="ECO:0000256" key="7">
    <source>
        <dbReference type="ARBA" id="ARBA00023204"/>
    </source>
</evidence>
<dbReference type="Gene3D" id="1.25.10.10">
    <property type="entry name" value="Leucine-rich Repeat Variant"/>
    <property type="match status" value="1"/>
</dbReference>
<comment type="similarity">
    <text evidence="2">Belongs to the PDS5 family.</text>
</comment>
<dbReference type="GO" id="GO:0051301">
    <property type="term" value="P:cell division"/>
    <property type="evidence" value="ECO:0007669"/>
    <property type="project" value="UniProtKB-KW"/>
</dbReference>
<evidence type="ECO:0000256" key="1">
    <source>
        <dbReference type="ARBA" id="ARBA00004123"/>
    </source>
</evidence>
<evidence type="ECO:0000256" key="10">
    <source>
        <dbReference type="ARBA" id="ARBA00058864"/>
    </source>
</evidence>
<feature type="compositionally biased region" description="Basic and acidic residues" evidence="11">
    <location>
        <begin position="373"/>
        <end position="385"/>
    </location>
</feature>
<dbReference type="Proteomes" id="UP001161247">
    <property type="component" value="Chromosome 2"/>
</dbReference>
<feature type="compositionally biased region" description="Basic and acidic residues" evidence="11">
    <location>
        <begin position="820"/>
        <end position="837"/>
    </location>
</feature>
<dbReference type="GO" id="GO:0009556">
    <property type="term" value="P:microsporogenesis"/>
    <property type="evidence" value="ECO:0007669"/>
    <property type="project" value="UniProtKB-ARBA"/>
</dbReference>
<evidence type="ECO:0000313" key="13">
    <source>
        <dbReference type="Proteomes" id="UP001161247"/>
    </source>
</evidence>
<dbReference type="GO" id="GO:0007064">
    <property type="term" value="P:mitotic sister chromatid cohesion"/>
    <property type="evidence" value="ECO:0007669"/>
    <property type="project" value="InterPro"/>
</dbReference>
<organism evidence="12 13">
    <name type="scientific">Oldenlandia corymbosa var. corymbosa</name>
    <dbReference type="NCBI Taxonomy" id="529605"/>
    <lineage>
        <taxon>Eukaryota</taxon>
        <taxon>Viridiplantae</taxon>
        <taxon>Streptophyta</taxon>
        <taxon>Embryophyta</taxon>
        <taxon>Tracheophyta</taxon>
        <taxon>Spermatophyta</taxon>
        <taxon>Magnoliopsida</taxon>
        <taxon>eudicotyledons</taxon>
        <taxon>Gunneridae</taxon>
        <taxon>Pentapetalae</taxon>
        <taxon>asterids</taxon>
        <taxon>lamiids</taxon>
        <taxon>Gentianales</taxon>
        <taxon>Rubiaceae</taxon>
        <taxon>Rubioideae</taxon>
        <taxon>Spermacoceae</taxon>
        <taxon>Hedyotis-Oldenlandia complex</taxon>
        <taxon>Oldenlandia</taxon>
    </lineage>
</organism>
<reference evidence="12" key="1">
    <citation type="submission" date="2023-03" db="EMBL/GenBank/DDBJ databases">
        <authorList>
            <person name="Julca I."/>
        </authorList>
    </citation>
    <scope>NUCLEOTIDE SEQUENCE</scope>
</reference>
<feature type="compositionally biased region" description="Basic and acidic residues" evidence="11">
    <location>
        <begin position="734"/>
        <end position="753"/>
    </location>
</feature>
<feature type="compositionally biased region" description="Basic and acidic residues" evidence="11">
    <location>
        <begin position="333"/>
        <end position="360"/>
    </location>
</feature>
<feature type="region of interest" description="Disordered" evidence="11">
    <location>
        <begin position="286"/>
        <end position="592"/>
    </location>
</feature>
<keyword evidence="4" id="KW-0677">Repeat</keyword>
<keyword evidence="6" id="KW-0498">Mitosis</keyword>
<evidence type="ECO:0000256" key="5">
    <source>
        <dbReference type="ARBA" id="ARBA00022763"/>
    </source>
</evidence>
<keyword evidence="9" id="KW-0131">Cell cycle</keyword>
<keyword evidence="13" id="KW-1185">Reference proteome</keyword>
<feature type="compositionally biased region" description="Basic and acidic residues" evidence="11">
    <location>
        <begin position="443"/>
        <end position="465"/>
    </location>
</feature>
<dbReference type="Gene3D" id="2.30.30.140">
    <property type="match status" value="1"/>
</dbReference>
<proteinExistence type="inferred from homology"/>
<keyword evidence="5" id="KW-0227">DNA damage</keyword>
<keyword evidence="8" id="KW-0539">Nucleus</keyword>
<feature type="compositionally biased region" description="Basic and acidic residues" evidence="11">
    <location>
        <begin position="678"/>
        <end position="700"/>
    </location>
</feature>
<evidence type="ECO:0000313" key="12">
    <source>
        <dbReference type="EMBL" id="CAI9092624.1"/>
    </source>
</evidence>
<dbReference type="CDD" id="cd20404">
    <property type="entry name" value="Tudor_Agenet_AtEML-like"/>
    <property type="match status" value="1"/>
</dbReference>
<evidence type="ECO:0000256" key="3">
    <source>
        <dbReference type="ARBA" id="ARBA00022618"/>
    </source>
</evidence>
<dbReference type="GO" id="GO:0000785">
    <property type="term" value="C:chromatin"/>
    <property type="evidence" value="ECO:0007669"/>
    <property type="project" value="TreeGrafter"/>
</dbReference>
<feature type="compositionally biased region" description="Polar residues" evidence="11">
    <location>
        <begin position="410"/>
        <end position="442"/>
    </location>
</feature>
<name>A0AAV1CAJ4_OLDCO</name>
<dbReference type="AlphaFoldDB" id="A0AAV1CAJ4"/>
<protein>
    <submittedName>
        <fullName evidence="12">OLC1v1027919C1</fullName>
    </submittedName>
</protein>
<dbReference type="InterPro" id="IPR039776">
    <property type="entry name" value="Pds5"/>
</dbReference>
<accession>A0AAV1CAJ4</accession>
<gene>
    <name evidence="12" type="ORF">OLC1_LOCUS4246</name>
</gene>
<evidence type="ECO:0000256" key="6">
    <source>
        <dbReference type="ARBA" id="ARBA00022776"/>
    </source>
</evidence>
<dbReference type="Pfam" id="PF20168">
    <property type="entry name" value="PDS5"/>
    <property type="match status" value="1"/>
</dbReference>
<feature type="compositionally biased region" description="Basic and acidic residues" evidence="11">
    <location>
        <begin position="513"/>
        <end position="557"/>
    </location>
</feature>
<dbReference type="FunFam" id="2.30.30.140:FF:000033">
    <property type="entry name" value="Binding protein"/>
    <property type="match status" value="1"/>
</dbReference>
<keyword evidence="3" id="KW-0132">Cell division</keyword>
<evidence type="ECO:0000256" key="4">
    <source>
        <dbReference type="ARBA" id="ARBA00022737"/>
    </source>
</evidence>
<feature type="compositionally biased region" description="Low complexity" evidence="11">
    <location>
        <begin position="558"/>
        <end position="569"/>
    </location>
</feature>
<feature type="compositionally biased region" description="Basic and acidic residues" evidence="11">
    <location>
        <begin position="392"/>
        <end position="408"/>
    </location>
</feature>
<dbReference type="PANTHER" id="PTHR12663">
    <property type="entry name" value="ANDROGEN INDUCED INHIBITOR OF PROLIFERATION AS3 / PDS5-RELATED"/>
    <property type="match status" value="1"/>
</dbReference>
<comment type="function">
    <text evidence="10">Cohesin cofactor dispensable during the meiotic division but playing an important role in DNA repair by homologous recombination (HR) probably by helping SMC5/SMC6 complex. Regulator of sister chromatid cohesion in mitosis which may stabilize cohesin complex association with chromatin. May couple sister chromatid cohesion during mitosis to DNA replication. Cohesion ensures that chromosome partitioning is accurate in both meiotic and mitotic cells and plays an important role in DNA repair.</text>
</comment>
<dbReference type="GO" id="GO:0006281">
    <property type="term" value="P:DNA repair"/>
    <property type="evidence" value="ECO:0007669"/>
    <property type="project" value="UniProtKB-KW"/>
</dbReference>
<comment type="subcellular location">
    <subcellularLocation>
        <location evidence="1">Nucleus</location>
    </subcellularLocation>
</comment>
<feature type="region of interest" description="Disordered" evidence="11">
    <location>
        <begin position="1"/>
        <end position="26"/>
    </location>
</feature>
<feature type="compositionally biased region" description="Basic and acidic residues" evidence="11">
    <location>
        <begin position="845"/>
        <end position="857"/>
    </location>
</feature>
<feature type="compositionally biased region" description="Basic and acidic residues" evidence="11">
    <location>
        <begin position="708"/>
        <end position="722"/>
    </location>
</feature>
<feature type="compositionally biased region" description="Basic and acidic residues" evidence="11">
    <location>
        <begin position="1"/>
        <end position="22"/>
    </location>
</feature>
<keyword evidence="7" id="KW-0234">DNA repair</keyword>
<evidence type="ECO:0000256" key="11">
    <source>
        <dbReference type="SAM" id="MobiDB-lite"/>
    </source>
</evidence>
<dbReference type="EMBL" id="OX459119">
    <property type="protein sequence ID" value="CAI9092624.1"/>
    <property type="molecule type" value="Genomic_DNA"/>
</dbReference>